<dbReference type="PANTHER" id="PTHR21716">
    <property type="entry name" value="TRANSMEMBRANE PROTEIN"/>
    <property type="match status" value="1"/>
</dbReference>
<comment type="similarity">
    <text evidence="2">Belongs to the autoinducer-2 exporter (AI-2E) (TC 2.A.86) family.</text>
</comment>
<evidence type="ECO:0000313" key="9">
    <source>
        <dbReference type="EMBL" id="OPF87218.1"/>
    </source>
</evidence>
<evidence type="ECO:0000256" key="2">
    <source>
        <dbReference type="ARBA" id="ARBA00009773"/>
    </source>
</evidence>
<reference evidence="9 10" key="1">
    <citation type="submission" date="2017-02" db="EMBL/GenBank/DDBJ databases">
        <title>Vagococcus cremeus sp. nov., isolated from the small intestine of a marten, Martes flavigula.</title>
        <authorList>
            <person name="Tak E.J."/>
            <person name="Bae J.-W."/>
        </authorList>
    </citation>
    <scope>NUCLEOTIDE SEQUENCE [LARGE SCALE GENOMIC DNA]</scope>
    <source>
        <strain evidence="9 10">D7T301</strain>
    </source>
</reference>
<evidence type="ECO:0000256" key="1">
    <source>
        <dbReference type="ARBA" id="ARBA00004651"/>
    </source>
</evidence>
<keyword evidence="6 8" id="KW-1133">Transmembrane helix</keyword>
<feature type="transmembrane region" description="Helical" evidence="8">
    <location>
        <begin position="265"/>
        <end position="292"/>
    </location>
</feature>
<dbReference type="AlphaFoldDB" id="A0A1V4DFE8"/>
<dbReference type="Pfam" id="PF01594">
    <property type="entry name" value="AI-2E_transport"/>
    <property type="match status" value="1"/>
</dbReference>
<feature type="transmembrane region" description="Helical" evidence="8">
    <location>
        <begin position="21"/>
        <end position="40"/>
    </location>
</feature>
<gene>
    <name evidence="9" type="ORF">BW731_02805</name>
</gene>
<evidence type="ECO:0000256" key="7">
    <source>
        <dbReference type="ARBA" id="ARBA00023136"/>
    </source>
</evidence>
<feature type="transmembrane region" description="Helical" evidence="8">
    <location>
        <begin position="299"/>
        <end position="322"/>
    </location>
</feature>
<comment type="subcellular location">
    <subcellularLocation>
        <location evidence="1">Cell membrane</location>
        <topology evidence="1">Multi-pass membrane protein</topology>
    </subcellularLocation>
</comment>
<evidence type="ECO:0000256" key="4">
    <source>
        <dbReference type="ARBA" id="ARBA00022475"/>
    </source>
</evidence>
<sequence length="389" mass="43113">MKLKKEGSPKSLFYRLFLNNKLVTGLMVVLLILLILLVFTKVSDLFTPVAQFLGIVGVPIIVSGLLYYLLNPVVNFFEKRGIKRVYTISLLFITILGLIIWGIVILVPKIEYQTKSFISEWPHYWDVIERKSTEFLSLPALSQFSEPFEKYFNELTNSISSLAKSLSKTTFNSLGNIVGAVANVVVTAITVPFILFYLLKDGRKLVPYITPVIPIKMRKPTLRVLEDINKQLSSYVRGQVTVAFAVSVMFMIGFSVIGLEYSVTLGILAGLLNLIPYIGSALATIPAIILALVSGPKMLIAVIIVFIIEQTIEGRVISPLILGSQLDIHPITIIFVLLSAGKLFGVLGVILGIPGYAAIKVVVIHVFNWYKEVSGLYEEEQEEETPSVT</sequence>
<evidence type="ECO:0000256" key="8">
    <source>
        <dbReference type="SAM" id="Phobius"/>
    </source>
</evidence>
<feature type="transmembrane region" description="Helical" evidence="8">
    <location>
        <begin position="240"/>
        <end position="259"/>
    </location>
</feature>
<accession>A0A1V4DFE8</accession>
<dbReference type="EMBL" id="MVAB01000001">
    <property type="protein sequence ID" value="OPF87218.1"/>
    <property type="molecule type" value="Genomic_DNA"/>
</dbReference>
<feature type="transmembrane region" description="Helical" evidence="8">
    <location>
        <begin position="85"/>
        <end position="107"/>
    </location>
</feature>
<dbReference type="InterPro" id="IPR002549">
    <property type="entry name" value="AI-2E-like"/>
</dbReference>
<comment type="caution">
    <text evidence="9">The sequence shown here is derived from an EMBL/GenBank/DDBJ whole genome shotgun (WGS) entry which is preliminary data.</text>
</comment>
<evidence type="ECO:0000256" key="3">
    <source>
        <dbReference type="ARBA" id="ARBA00022448"/>
    </source>
</evidence>
<evidence type="ECO:0000313" key="10">
    <source>
        <dbReference type="Proteomes" id="UP000189970"/>
    </source>
</evidence>
<organism evidence="9 10">
    <name type="scientific">Vagococcus martis</name>
    <dbReference type="NCBI Taxonomy" id="1768210"/>
    <lineage>
        <taxon>Bacteria</taxon>
        <taxon>Bacillati</taxon>
        <taxon>Bacillota</taxon>
        <taxon>Bacilli</taxon>
        <taxon>Lactobacillales</taxon>
        <taxon>Enterococcaceae</taxon>
        <taxon>Vagococcus</taxon>
    </lineage>
</organism>
<dbReference type="GO" id="GO:0055085">
    <property type="term" value="P:transmembrane transport"/>
    <property type="evidence" value="ECO:0007669"/>
    <property type="project" value="TreeGrafter"/>
</dbReference>
<name>A0A1V4DFE8_9ENTE</name>
<dbReference type="RefSeq" id="WP_233120419.1">
    <property type="nucleotide sequence ID" value="NZ_MVAB01000001.1"/>
</dbReference>
<keyword evidence="5 8" id="KW-0812">Transmembrane</keyword>
<proteinExistence type="inferred from homology"/>
<protein>
    <submittedName>
        <fullName evidence="9">AI-2E family transporter</fullName>
    </submittedName>
</protein>
<keyword evidence="7 8" id="KW-0472">Membrane</keyword>
<evidence type="ECO:0000256" key="5">
    <source>
        <dbReference type="ARBA" id="ARBA00022692"/>
    </source>
</evidence>
<dbReference type="GO" id="GO:0005886">
    <property type="term" value="C:plasma membrane"/>
    <property type="evidence" value="ECO:0007669"/>
    <property type="project" value="UniProtKB-SubCell"/>
</dbReference>
<feature type="transmembrane region" description="Helical" evidence="8">
    <location>
        <begin position="52"/>
        <end position="73"/>
    </location>
</feature>
<evidence type="ECO:0000256" key="6">
    <source>
        <dbReference type="ARBA" id="ARBA00022989"/>
    </source>
</evidence>
<dbReference type="Proteomes" id="UP000189970">
    <property type="component" value="Unassembled WGS sequence"/>
</dbReference>
<dbReference type="PANTHER" id="PTHR21716:SF53">
    <property type="entry name" value="PERMEASE PERM-RELATED"/>
    <property type="match status" value="1"/>
</dbReference>
<keyword evidence="4" id="KW-1003">Cell membrane</keyword>
<keyword evidence="3" id="KW-0813">Transport</keyword>
<feature type="transmembrane region" description="Helical" evidence="8">
    <location>
        <begin position="177"/>
        <end position="199"/>
    </location>
</feature>
<keyword evidence="10" id="KW-1185">Reference proteome</keyword>